<dbReference type="GeneID" id="80539511"/>
<keyword evidence="2" id="KW-0472">Membrane</keyword>
<dbReference type="EMBL" id="MT952336">
    <property type="protein sequence ID" value="QQZ02077.1"/>
    <property type="molecule type" value="Genomic_RNA"/>
</dbReference>
<feature type="transmembrane region" description="Helical" evidence="2">
    <location>
        <begin position="494"/>
        <end position="512"/>
    </location>
</feature>
<dbReference type="RefSeq" id="YP_010800861.1">
    <property type="nucleotide sequence ID" value="NC_076909.1"/>
</dbReference>
<dbReference type="Proteomes" id="UP000830652">
    <property type="component" value="Segment"/>
</dbReference>
<evidence type="ECO:0000256" key="1">
    <source>
        <dbReference type="SAM" id="MobiDB-lite"/>
    </source>
</evidence>
<name>A0AAE7P864_9RHAB</name>
<evidence type="ECO:0000256" key="2">
    <source>
        <dbReference type="SAM" id="Phobius"/>
    </source>
</evidence>
<keyword evidence="4" id="KW-1185">Reference proteome</keyword>
<keyword evidence="2" id="KW-1133">Transmembrane helix</keyword>
<evidence type="ECO:0000313" key="4">
    <source>
        <dbReference type="Proteomes" id="UP000830652"/>
    </source>
</evidence>
<organism evidence="3 4">
    <name type="scientific">Rose virus R</name>
    <dbReference type="NCBI Taxonomy" id="2805917"/>
    <lineage>
        <taxon>Viruses</taxon>
        <taxon>Riboviria</taxon>
        <taxon>Orthornavirae</taxon>
        <taxon>Negarnaviricota</taxon>
        <taxon>Haploviricotina</taxon>
        <taxon>Monjiviricetes</taxon>
        <taxon>Mononegavirales</taxon>
        <taxon>Rhabdoviridae</taxon>
        <taxon>Betarhabdovirinae</taxon>
        <taxon>Betacytorhabdovirus</taxon>
        <taxon>Betacytorhabdovirus alpharosae</taxon>
        <taxon>Cytorhabdovirus rosae</taxon>
    </lineage>
</organism>
<reference evidence="3" key="1">
    <citation type="journal article" date="2021" name="Arch.">
        <title>Rose virus R, a cytorhabdovirus infecting rose.</title>
        <authorList>
            <person name="Bolus S."/>
            <person name="Al Rwahnih M."/>
            <person name="Grinstead S.C."/>
            <person name="Mollov D."/>
        </authorList>
    </citation>
    <scope>NUCLEOTIDE SEQUENCE</scope>
    <source>
        <strain evidence="3">MDR92016</strain>
    </source>
</reference>
<feature type="region of interest" description="Disordered" evidence="1">
    <location>
        <begin position="523"/>
        <end position="551"/>
    </location>
</feature>
<accession>A0AAE7P864</accession>
<protein>
    <submittedName>
        <fullName evidence="3">G protein</fullName>
    </submittedName>
</protein>
<sequence length="561" mass="63176">MGELMMPFSALVLVCFVNLALSSRYAMIEEEKHISPQVMVFCDHGSQIQTDSIACLDSCDFRLREVKQLCFHQQTHDESVTIGVCRKQKKSYLFTETWTFSKISEGPIVESLEPNAAECHKAWKDACEKKPCVMLSKNVEPEYHWASDTKVEITEVLVDASTRLMPLSFSDLHLNILGEEVPIDSGAAIIRGEMMIWDPVEMSKSVCKLSEALGAHCYRINKIQGWYCPEIGIKVNSSKYLSNSHRCTKETDRELWLGDNGELFTVGKCIIAKENHPGFPIYVGEQEEIKAVVNSVTEALHQRDIQICIRSCLKKPDIGNLQMFGTNLVLNEEDGMKICHLNNECSLKLPVVRCMNSSLFRVTCGSTTRWWNISSIHSPLIYHCQGSKNEINKELSIPSAIGKILINGSGMFHDTESSPEELMIGNKILSNNILSPKHDILSLEHQNNLMIGIGDLLNHSKNISTPGMLSWMKDKISDIKNFVSNLSHEVKASIIWIIIVSIILMILIKARLTFWNNINKKQTHGNKGKIGTPSRQSISDNEKSSKHEADPFVLRVELESE</sequence>
<dbReference type="KEGG" id="vg:80539511"/>
<keyword evidence="2" id="KW-0812">Transmembrane</keyword>
<proteinExistence type="predicted"/>
<feature type="compositionally biased region" description="Basic and acidic residues" evidence="1">
    <location>
        <begin position="540"/>
        <end position="551"/>
    </location>
</feature>
<evidence type="ECO:0000313" key="3">
    <source>
        <dbReference type="EMBL" id="QQZ02077.1"/>
    </source>
</evidence>